<protein>
    <submittedName>
        <fullName evidence="2">Uncharacterized protein</fullName>
    </submittedName>
</protein>
<reference evidence="2 3" key="1">
    <citation type="submission" date="2015-10" db="EMBL/GenBank/DDBJ databases">
        <title>Full genome of DAOMC 229536 Phialocephala scopiformis, a fungal endophyte of spruce producing the potent anti-insectan compound rugulosin.</title>
        <authorList>
            <consortium name="DOE Joint Genome Institute"/>
            <person name="Walker A.K."/>
            <person name="Frasz S.L."/>
            <person name="Seifert K.A."/>
            <person name="Miller J.D."/>
            <person name="Mondo S.J."/>
            <person name="Labutti K."/>
            <person name="Lipzen A."/>
            <person name="Dockter R."/>
            <person name="Kennedy M."/>
            <person name="Grigoriev I.V."/>
            <person name="Spatafora J.W."/>
        </authorList>
    </citation>
    <scope>NUCLEOTIDE SEQUENCE [LARGE SCALE GENOMIC DNA]</scope>
    <source>
        <strain evidence="2 3">CBS 120377</strain>
    </source>
</reference>
<keyword evidence="3" id="KW-1185">Reference proteome</keyword>
<name>A0A194X2K9_MOLSC</name>
<feature type="region of interest" description="Disordered" evidence="1">
    <location>
        <begin position="1"/>
        <end position="67"/>
    </location>
</feature>
<feature type="compositionally biased region" description="Gly residues" evidence="1">
    <location>
        <begin position="1"/>
        <end position="28"/>
    </location>
</feature>
<accession>A0A194X2K9</accession>
<dbReference type="AlphaFoldDB" id="A0A194X2K9"/>
<dbReference type="GeneID" id="28829848"/>
<proteinExistence type="predicted"/>
<dbReference type="EMBL" id="KQ947420">
    <property type="protein sequence ID" value="KUJ14418.1"/>
    <property type="molecule type" value="Genomic_DNA"/>
</dbReference>
<dbReference type="KEGG" id="psco:LY89DRAFT_736456"/>
<evidence type="ECO:0000256" key="1">
    <source>
        <dbReference type="SAM" id="MobiDB-lite"/>
    </source>
</evidence>
<evidence type="ECO:0000313" key="3">
    <source>
        <dbReference type="Proteomes" id="UP000070700"/>
    </source>
</evidence>
<dbReference type="InParanoid" id="A0A194X2K9"/>
<gene>
    <name evidence="2" type="ORF">LY89DRAFT_736456</name>
</gene>
<dbReference type="Proteomes" id="UP000070700">
    <property type="component" value="Unassembled WGS sequence"/>
</dbReference>
<sequence>MSSNGGYGSYGSPGSAAGGGMQGGGQGVQGVVSGYPPILQPRGGPSRPSVIPQASQQKEEQAEQAED</sequence>
<dbReference type="RefSeq" id="XP_018068773.1">
    <property type="nucleotide sequence ID" value="XM_018220122.1"/>
</dbReference>
<evidence type="ECO:0000313" key="2">
    <source>
        <dbReference type="EMBL" id="KUJ14418.1"/>
    </source>
</evidence>
<organism evidence="2 3">
    <name type="scientific">Mollisia scopiformis</name>
    <name type="common">Conifer needle endophyte fungus</name>
    <name type="synonym">Phialocephala scopiformis</name>
    <dbReference type="NCBI Taxonomy" id="149040"/>
    <lineage>
        <taxon>Eukaryota</taxon>
        <taxon>Fungi</taxon>
        <taxon>Dikarya</taxon>
        <taxon>Ascomycota</taxon>
        <taxon>Pezizomycotina</taxon>
        <taxon>Leotiomycetes</taxon>
        <taxon>Helotiales</taxon>
        <taxon>Mollisiaceae</taxon>
        <taxon>Mollisia</taxon>
    </lineage>
</organism>